<name>A0AAJ0HWF0_9PEZI</name>
<dbReference type="Proteomes" id="UP001275084">
    <property type="component" value="Unassembled WGS sequence"/>
</dbReference>
<feature type="compositionally biased region" description="Basic and acidic residues" evidence="1">
    <location>
        <begin position="141"/>
        <end position="158"/>
    </location>
</feature>
<sequence length="275" mass="29065">MTKYFIAASPKPSIPLPYPLVQGHSYKQEDAAKIAVLEEALKRKDEELAALSPEELDAMKIDSYGDGSGGAEHGEKGSDGSGGSGEGEGGGRGAEGAEQKNEEAKNADKPKKAKKAEKAEKKAKKAEKEKAEKKARKAEKAKKAEKSYQDAKKAEKAQKAKKAKKSKRTDQEKGKTPNPEIMDSIKSGNKSKGLFMSNSRDASNSSDNSTSNSDSDSDSDSTSPSNYNSTDDENGKALYSFPGTTPVKDVKTVGCITFYKGLGAGADTIVAGRGA</sequence>
<protein>
    <submittedName>
        <fullName evidence="2">Uncharacterized protein</fullName>
    </submittedName>
</protein>
<organism evidence="2 3">
    <name type="scientific">Lasiosphaeria hispida</name>
    <dbReference type="NCBI Taxonomy" id="260671"/>
    <lineage>
        <taxon>Eukaryota</taxon>
        <taxon>Fungi</taxon>
        <taxon>Dikarya</taxon>
        <taxon>Ascomycota</taxon>
        <taxon>Pezizomycotina</taxon>
        <taxon>Sordariomycetes</taxon>
        <taxon>Sordariomycetidae</taxon>
        <taxon>Sordariales</taxon>
        <taxon>Lasiosphaeriaceae</taxon>
        <taxon>Lasiosphaeria</taxon>
    </lineage>
</organism>
<feature type="region of interest" description="Disordered" evidence="1">
    <location>
        <begin position="48"/>
        <end position="243"/>
    </location>
</feature>
<reference evidence="2" key="2">
    <citation type="submission" date="2023-06" db="EMBL/GenBank/DDBJ databases">
        <authorList>
            <consortium name="Lawrence Berkeley National Laboratory"/>
            <person name="Haridas S."/>
            <person name="Hensen N."/>
            <person name="Bonometti L."/>
            <person name="Westerberg I."/>
            <person name="Brannstrom I.O."/>
            <person name="Guillou S."/>
            <person name="Cros-Aarteil S."/>
            <person name="Calhoun S."/>
            <person name="Kuo A."/>
            <person name="Mondo S."/>
            <person name="Pangilinan J."/>
            <person name="Riley R."/>
            <person name="Labutti K."/>
            <person name="Andreopoulos B."/>
            <person name="Lipzen A."/>
            <person name="Chen C."/>
            <person name="Yanf M."/>
            <person name="Daum C."/>
            <person name="Ng V."/>
            <person name="Clum A."/>
            <person name="Steindorff A."/>
            <person name="Ohm R."/>
            <person name="Martin F."/>
            <person name="Silar P."/>
            <person name="Natvig D."/>
            <person name="Lalanne C."/>
            <person name="Gautier V."/>
            <person name="Ament-Velasquez S.L."/>
            <person name="Kruys A."/>
            <person name="Hutchinson M.I."/>
            <person name="Powell A.J."/>
            <person name="Barry K."/>
            <person name="Miller A.N."/>
            <person name="Grigoriev I.V."/>
            <person name="Debuchy R."/>
            <person name="Gladieux P."/>
            <person name="Thoren M.H."/>
            <person name="Johannesson H."/>
        </authorList>
    </citation>
    <scope>NUCLEOTIDE SEQUENCE</scope>
    <source>
        <strain evidence="2">CBS 955.72</strain>
    </source>
</reference>
<accession>A0AAJ0HWF0</accession>
<comment type="caution">
    <text evidence="2">The sequence shown here is derived from an EMBL/GenBank/DDBJ whole genome shotgun (WGS) entry which is preliminary data.</text>
</comment>
<dbReference type="EMBL" id="JAUIQD010000001">
    <property type="protein sequence ID" value="KAK3363942.1"/>
    <property type="molecule type" value="Genomic_DNA"/>
</dbReference>
<evidence type="ECO:0000313" key="3">
    <source>
        <dbReference type="Proteomes" id="UP001275084"/>
    </source>
</evidence>
<keyword evidence="3" id="KW-1185">Reference proteome</keyword>
<feature type="compositionally biased region" description="Gly residues" evidence="1">
    <location>
        <begin position="79"/>
        <end position="94"/>
    </location>
</feature>
<feature type="compositionally biased region" description="Basic and acidic residues" evidence="1">
    <location>
        <begin position="95"/>
        <end position="132"/>
    </location>
</feature>
<gene>
    <name evidence="2" type="ORF">B0T25DRAFT_513811</name>
</gene>
<feature type="compositionally biased region" description="Low complexity" evidence="1">
    <location>
        <begin position="197"/>
        <end position="229"/>
    </location>
</feature>
<evidence type="ECO:0000313" key="2">
    <source>
        <dbReference type="EMBL" id="KAK3363942.1"/>
    </source>
</evidence>
<dbReference type="AlphaFoldDB" id="A0AAJ0HWF0"/>
<evidence type="ECO:0000256" key="1">
    <source>
        <dbReference type="SAM" id="MobiDB-lite"/>
    </source>
</evidence>
<proteinExistence type="predicted"/>
<reference evidence="2" key="1">
    <citation type="journal article" date="2023" name="Mol. Phylogenet. Evol.">
        <title>Genome-scale phylogeny and comparative genomics of the fungal order Sordariales.</title>
        <authorList>
            <person name="Hensen N."/>
            <person name="Bonometti L."/>
            <person name="Westerberg I."/>
            <person name="Brannstrom I.O."/>
            <person name="Guillou S."/>
            <person name="Cros-Aarteil S."/>
            <person name="Calhoun S."/>
            <person name="Haridas S."/>
            <person name="Kuo A."/>
            <person name="Mondo S."/>
            <person name="Pangilinan J."/>
            <person name="Riley R."/>
            <person name="LaButti K."/>
            <person name="Andreopoulos B."/>
            <person name="Lipzen A."/>
            <person name="Chen C."/>
            <person name="Yan M."/>
            <person name="Daum C."/>
            <person name="Ng V."/>
            <person name="Clum A."/>
            <person name="Steindorff A."/>
            <person name="Ohm R.A."/>
            <person name="Martin F."/>
            <person name="Silar P."/>
            <person name="Natvig D.O."/>
            <person name="Lalanne C."/>
            <person name="Gautier V."/>
            <person name="Ament-Velasquez S.L."/>
            <person name="Kruys A."/>
            <person name="Hutchinson M.I."/>
            <person name="Powell A.J."/>
            <person name="Barry K."/>
            <person name="Miller A.N."/>
            <person name="Grigoriev I.V."/>
            <person name="Debuchy R."/>
            <person name="Gladieux P."/>
            <person name="Hiltunen Thoren M."/>
            <person name="Johannesson H."/>
        </authorList>
    </citation>
    <scope>NUCLEOTIDE SEQUENCE</scope>
    <source>
        <strain evidence="2">CBS 955.72</strain>
    </source>
</reference>